<dbReference type="InterPro" id="IPR028081">
    <property type="entry name" value="Leu-bd"/>
</dbReference>
<dbReference type="RefSeq" id="WP_178372044.1">
    <property type="nucleotide sequence ID" value="NZ_FQVB01000061.1"/>
</dbReference>
<dbReference type="Pfam" id="PF13458">
    <property type="entry name" value="Peripla_BP_6"/>
    <property type="match status" value="1"/>
</dbReference>
<feature type="chain" id="PRO_5012454657" evidence="5">
    <location>
        <begin position="24"/>
        <end position="381"/>
    </location>
</feature>
<dbReference type="PROSITE" id="PS51257">
    <property type="entry name" value="PROKAR_LIPOPROTEIN"/>
    <property type="match status" value="1"/>
</dbReference>
<sequence length="381" mass="41640">MRSINRHTVFLRFLASGFLFLVAACEPTPVRIGFTGQMTGAYSDFGVQGRNGARLAAEEINGQGGINGRRVEILVVDDGGTPDGAVRADIQLIRHGVVAVIGHMTSEQCLAALPTTQAAGVPLISPTASSPSLSGRRDLFFRVQPSIEKGPHALARYLAWRRPFWKVCTIRDLRESDYTEPWEKAFARSYRGAGGSFLCRLTYSQLDGRDLERIVVAAKAPHPDAVVLISSAADAVRLASVFLHLSPGTEIYAASWAQTDDLLSHRDQVVERIRIVSDILPMSASDKLRRFSWNYKKRYGVRPSFAAVRSYEAVHLLAAALMRAGTRTDLLPQVLTTLGPVPGLYGPIQLDPFGDAVGTYYMVGVRSARFVVTDRIPGEAK</sequence>
<evidence type="ECO:0000313" key="8">
    <source>
        <dbReference type="Proteomes" id="UP000184076"/>
    </source>
</evidence>
<keyword evidence="3 5" id="KW-0732">Signal</keyword>
<protein>
    <submittedName>
        <fullName evidence="7">Amino acid/amide ABC transporter substrate-binding protein, HAAT family</fullName>
    </submittedName>
</protein>
<keyword evidence="8" id="KW-1185">Reference proteome</keyword>
<reference evidence="8" key="1">
    <citation type="submission" date="2016-11" db="EMBL/GenBank/DDBJ databases">
        <authorList>
            <person name="Varghese N."/>
            <person name="Submissions S."/>
        </authorList>
    </citation>
    <scope>NUCLEOTIDE SEQUENCE [LARGE SCALE GENOMIC DNA]</scope>
    <source>
        <strain evidence="8">DSM 9756</strain>
    </source>
</reference>
<dbReference type="GO" id="GO:0006865">
    <property type="term" value="P:amino acid transport"/>
    <property type="evidence" value="ECO:0007669"/>
    <property type="project" value="UniProtKB-KW"/>
</dbReference>
<dbReference type="PANTHER" id="PTHR30483:SF6">
    <property type="entry name" value="PERIPLASMIC BINDING PROTEIN OF ABC TRANSPORTER FOR NATURAL AMINO ACIDS"/>
    <property type="match status" value="1"/>
</dbReference>
<dbReference type="InterPro" id="IPR051010">
    <property type="entry name" value="BCAA_transport"/>
</dbReference>
<evidence type="ECO:0000259" key="6">
    <source>
        <dbReference type="Pfam" id="PF13458"/>
    </source>
</evidence>
<dbReference type="STRING" id="1121391.SAMN02745206_03672"/>
<evidence type="ECO:0000256" key="1">
    <source>
        <dbReference type="ARBA" id="ARBA00010062"/>
    </source>
</evidence>
<accession>A0A1M5IVL8</accession>
<dbReference type="PRINTS" id="PR00337">
    <property type="entry name" value="LEUILEVALBP"/>
</dbReference>
<dbReference type="SUPFAM" id="SSF53822">
    <property type="entry name" value="Periplasmic binding protein-like I"/>
    <property type="match status" value="1"/>
</dbReference>
<dbReference type="InterPro" id="IPR000709">
    <property type="entry name" value="Leu_Ile_Val-bd"/>
</dbReference>
<feature type="domain" description="Leucine-binding protein" evidence="6">
    <location>
        <begin position="29"/>
        <end position="366"/>
    </location>
</feature>
<dbReference type="InterPro" id="IPR028082">
    <property type="entry name" value="Peripla_BP_I"/>
</dbReference>
<evidence type="ECO:0000313" key="7">
    <source>
        <dbReference type="EMBL" id="SHG31833.1"/>
    </source>
</evidence>
<dbReference type="EMBL" id="FQVB01000061">
    <property type="protein sequence ID" value="SHG31833.1"/>
    <property type="molecule type" value="Genomic_DNA"/>
</dbReference>
<name>A0A1M5IVL8_9BACT</name>
<dbReference type="Proteomes" id="UP000184076">
    <property type="component" value="Unassembled WGS sequence"/>
</dbReference>
<proteinExistence type="inferred from homology"/>
<gene>
    <name evidence="7" type="ORF">SAMN02745206_03672</name>
</gene>
<evidence type="ECO:0000256" key="5">
    <source>
        <dbReference type="SAM" id="SignalP"/>
    </source>
</evidence>
<evidence type="ECO:0000256" key="4">
    <source>
        <dbReference type="ARBA" id="ARBA00022970"/>
    </source>
</evidence>
<dbReference type="PANTHER" id="PTHR30483">
    <property type="entry name" value="LEUCINE-SPECIFIC-BINDING PROTEIN"/>
    <property type="match status" value="1"/>
</dbReference>
<keyword evidence="4" id="KW-0029">Amino-acid transport</keyword>
<organism evidence="7 8">
    <name type="scientific">Desulfacinum infernum DSM 9756</name>
    <dbReference type="NCBI Taxonomy" id="1121391"/>
    <lineage>
        <taxon>Bacteria</taxon>
        <taxon>Pseudomonadati</taxon>
        <taxon>Thermodesulfobacteriota</taxon>
        <taxon>Syntrophobacteria</taxon>
        <taxon>Syntrophobacterales</taxon>
        <taxon>Syntrophobacteraceae</taxon>
        <taxon>Desulfacinum</taxon>
    </lineage>
</organism>
<dbReference type="AlphaFoldDB" id="A0A1M5IVL8"/>
<feature type="signal peptide" evidence="5">
    <location>
        <begin position="1"/>
        <end position="23"/>
    </location>
</feature>
<keyword evidence="2" id="KW-0813">Transport</keyword>
<comment type="similarity">
    <text evidence="1">Belongs to the leucine-binding protein family.</text>
</comment>
<evidence type="ECO:0000256" key="2">
    <source>
        <dbReference type="ARBA" id="ARBA00022448"/>
    </source>
</evidence>
<dbReference type="Gene3D" id="3.40.50.2300">
    <property type="match status" value="2"/>
</dbReference>
<evidence type="ECO:0000256" key="3">
    <source>
        <dbReference type="ARBA" id="ARBA00022729"/>
    </source>
</evidence>